<accession>A0AAP0BRC8</accession>
<proteinExistence type="predicted"/>
<evidence type="ECO:0000313" key="2">
    <source>
        <dbReference type="Proteomes" id="UP001418222"/>
    </source>
</evidence>
<sequence>MDAIRKQLDVLMGANRNGDFREVDRKYFDCDVCRLFHRRLFPSRSLPTNGNHLSSATRHPNLRQVSIQPLWLSVPRLAVVNSAGRTFAIRRSPFRCTVKKHLSLPATLRSRTTSTAPPFHSKPFADNYVVHLQ</sequence>
<name>A0AAP0BRC8_9ASPA</name>
<evidence type="ECO:0000313" key="1">
    <source>
        <dbReference type="EMBL" id="KAK8948475.1"/>
    </source>
</evidence>
<comment type="caution">
    <text evidence="1">The sequence shown here is derived from an EMBL/GenBank/DDBJ whole genome shotgun (WGS) entry which is preliminary data.</text>
</comment>
<dbReference type="Proteomes" id="UP001418222">
    <property type="component" value="Unassembled WGS sequence"/>
</dbReference>
<dbReference type="EMBL" id="JBBWWQ010000004">
    <property type="protein sequence ID" value="KAK8948475.1"/>
    <property type="molecule type" value="Genomic_DNA"/>
</dbReference>
<reference evidence="1 2" key="1">
    <citation type="journal article" date="2022" name="Nat. Plants">
        <title>Genomes of leafy and leafless Platanthera orchids illuminate the evolution of mycoheterotrophy.</title>
        <authorList>
            <person name="Li M.H."/>
            <person name="Liu K.W."/>
            <person name="Li Z."/>
            <person name="Lu H.C."/>
            <person name="Ye Q.L."/>
            <person name="Zhang D."/>
            <person name="Wang J.Y."/>
            <person name="Li Y.F."/>
            <person name="Zhong Z.M."/>
            <person name="Liu X."/>
            <person name="Yu X."/>
            <person name="Liu D.K."/>
            <person name="Tu X.D."/>
            <person name="Liu B."/>
            <person name="Hao Y."/>
            <person name="Liao X.Y."/>
            <person name="Jiang Y.T."/>
            <person name="Sun W.H."/>
            <person name="Chen J."/>
            <person name="Chen Y.Q."/>
            <person name="Ai Y."/>
            <person name="Zhai J.W."/>
            <person name="Wu S.S."/>
            <person name="Zhou Z."/>
            <person name="Hsiao Y.Y."/>
            <person name="Wu W.L."/>
            <person name="Chen Y.Y."/>
            <person name="Lin Y.F."/>
            <person name="Hsu J.L."/>
            <person name="Li C.Y."/>
            <person name="Wang Z.W."/>
            <person name="Zhao X."/>
            <person name="Zhong W.Y."/>
            <person name="Ma X.K."/>
            <person name="Ma L."/>
            <person name="Huang J."/>
            <person name="Chen G.Z."/>
            <person name="Huang M.Z."/>
            <person name="Huang L."/>
            <person name="Peng D.H."/>
            <person name="Luo Y.B."/>
            <person name="Zou S.Q."/>
            <person name="Chen S.P."/>
            <person name="Lan S."/>
            <person name="Tsai W.C."/>
            <person name="Van de Peer Y."/>
            <person name="Liu Z.J."/>
        </authorList>
    </citation>
    <scope>NUCLEOTIDE SEQUENCE [LARGE SCALE GENOMIC DNA]</scope>
    <source>
        <strain evidence="1">Lor287</strain>
    </source>
</reference>
<gene>
    <name evidence="1" type="ORF">KSP39_PZI005586</name>
</gene>
<organism evidence="1 2">
    <name type="scientific">Platanthera zijinensis</name>
    <dbReference type="NCBI Taxonomy" id="2320716"/>
    <lineage>
        <taxon>Eukaryota</taxon>
        <taxon>Viridiplantae</taxon>
        <taxon>Streptophyta</taxon>
        <taxon>Embryophyta</taxon>
        <taxon>Tracheophyta</taxon>
        <taxon>Spermatophyta</taxon>
        <taxon>Magnoliopsida</taxon>
        <taxon>Liliopsida</taxon>
        <taxon>Asparagales</taxon>
        <taxon>Orchidaceae</taxon>
        <taxon>Orchidoideae</taxon>
        <taxon>Orchideae</taxon>
        <taxon>Orchidinae</taxon>
        <taxon>Platanthera</taxon>
    </lineage>
</organism>
<dbReference type="AlphaFoldDB" id="A0AAP0BRC8"/>
<keyword evidence="2" id="KW-1185">Reference proteome</keyword>
<protein>
    <submittedName>
        <fullName evidence="1">Uncharacterized protein</fullName>
    </submittedName>
</protein>